<dbReference type="GO" id="GO:0017001">
    <property type="term" value="P:antibiotic catabolic process"/>
    <property type="evidence" value="ECO:0007669"/>
    <property type="project" value="UniProtKB-ARBA"/>
</dbReference>
<dbReference type="InterPro" id="IPR001279">
    <property type="entry name" value="Metallo-B-lactamas"/>
</dbReference>
<dbReference type="AlphaFoldDB" id="A0A1G6N342"/>
<reference evidence="4" key="1">
    <citation type="submission" date="2016-10" db="EMBL/GenBank/DDBJ databases">
        <authorList>
            <person name="Varghese N."/>
            <person name="Submissions S."/>
        </authorList>
    </citation>
    <scope>NUCLEOTIDE SEQUENCE [LARGE SCALE GENOMIC DNA]</scope>
    <source>
        <strain evidence="4">DSM 8415</strain>
    </source>
</reference>
<dbReference type="Pfam" id="PF00753">
    <property type="entry name" value="Lactamase_B"/>
    <property type="match status" value="1"/>
</dbReference>
<dbReference type="PANTHER" id="PTHR42951:SF4">
    <property type="entry name" value="ACYL-COENZYME A THIOESTERASE MBLAC2"/>
    <property type="match status" value="1"/>
</dbReference>
<proteinExistence type="inferred from homology"/>
<feature type="domain" description="Metallo-beta-lactamase" evidence="2">
    <location>
        <begin position="14"/>
        <end position="207"/>
    </location>
</feature>
<protein>
    <submittedName>
        <fullName evidence="3">Glyoxylase, beta-lactamase superfamily II</fullName>
    </submittedName>
</protein>
<dbReference type="PANTHER" id="PTHR42951">
    <property type="entry name" value="METALLO-BETA-LACTAMASE DOMAIN-CONTAINING"/>
    <property type="match status" value="1"/>
</dbReference>
<dbReference type="EMBL" id="FMYU01000007">
    <property type="protein sequence ID" value="SDC61646.1"/>
    <property type="molecule type" value="Genomic_DNA"/>
</dbReference>
<keyword evidence="4" id="KW-1185">Reference proteome</keyword>
<dbReference type="Proteomes" id="UP000199411">
    <property type="component" value="Unassembled WGS sequence"/>
</dbReference>
<sequence length="281" mass="32196">MKIIDLNFQNTQNIIASFLIDAKEPILIETGPESTFEHLTYKLKELGLSINDIKHVFVTHIHLDHSGAAWCFAKANAKIYVHPAGAKHLIDPSRLLASAQIVYKDKLKTLFGNIMPIDKDKVVVLDDQKEINISGQKILPIFTPGHAKHHACFFVNDHMFVGDAGGIRILDGPTMPPMPPPDINLKEWVLSIEKLKKYTPQFICPTHFGCFKDDTHFDTLISQIKKYENFIQSNQNYKEFLLFIDSFFSKQSVRELYKLANPDDMNFEGLLRYFKNFINQS</sequence>
<dbReference type="SMART" id="SM00849">
    <property type="entry name" value="Lactamase_B"/>
    <property type="match status" value="1"/>
</dbReference>
<evidence type="ECO:0000313" key="4">
    <source>
        <dbReference type="Proteomes" id="UP000199411"/>
    </source>
</evidence>
<evidence type="ECO:0000313" key="3">
    <source>
        <dbReference type="EMBL" id="SDC61646.1"/>
    </source>
</evidence>
<name>A0A1G6N342_9BACT</name>
<dbReference type="InterPro" id="IPR036866">
    <property type="entry name" value="RibonucZ/Hydroxyglut_hydro"/>
</dbReference>
<dbReference type="InterPro" id="IPR050855">
    <property type="entry name" value="NDM-1-like"/>
</dbReference>
<gene>
    <name evidence="3" type="ORF">SAMN05660835_01085</name>
</gene>
<dbReference type="SUPFAM" id="SSF56281">
    <property type="entry name" value="Metallo-hydrolase/oxidoreductase"/>
    <property type="match status" value="1"/>
</dbReference>
<dbReference type="Gene3D" id="3.60.15.10">
    <property type="entry name" value="Ribonuclease Z/Hydroxyacylglutathione hydrolase-like"/>
    <property type="match status" value="1"/>
</dbReference>
<organism evidence="3 4">
    <name type="scientific">Desulfurella multipotens</name>
    <dbReference type="NCBI Taxonomy" id="79269"/>
    <lineage>
        <taxon>Bacteria</taxon>
        <taxon>Pseudomonadati</taxon>
        <taxon>Campylobacterota</taxon>
        <taxon>Desulfurellia</taxon>
        <taxon>Desulfurellales</taxon>
        <taxon>Desulfurellaceae</taxon>
        <taxon>Desulfurella</taxon>
    </lineage>
</organism>
<accession>A0A1G6N342</accession>
<dbReference type="RefSeq" id="WP_092128752.1">
    <property type="nucleotide sequence ID" value="NZ_FMYU01000007.1"/>
</dbReference>
<evidence type="ECO:0000259" key="2">
    <source>
        <dbReference type="SMART" id="SM00849"/>
    </source>
</evidence>
<evidence type="ECO:0000256" key="1">
    <source>
        <dbReference type="ARBA" id="ARBA00005250"/>
    </source>
</evidence>
<dbReference type="InterPro" id="IPR037482">
    <property type="entry name" value="ST1585_MBL-fold"/>
</dbReference>
<comment type="similarity">
    <text evidence="1">Belongs to the metallo-beta-lactamase superfamily. Class-B beta-lactamase family.</text>
</comment>
<dbReference type="OrthoDB" id="5443440at2"/>
<dbReference type="CDD" id="cd07726">
    <property type="entry name" value="ST1585-like_MBL-fold"/>
    <property type="match status" value="1"/>
</dbReference>